<dbReference type="STRING" id="869279.SE15_13620"/>
<protein>
    <submittedName>
        <fullName evidence="1">Uncharacterized protein</fullName>
    </submittedName>
</protein>
<name>A0A0P6XFT7_9CHLR</name>
<comment type="caution">
    <text evidence="1">The sequence shown here is derived from an EMBL/GenBank/DDBJ whole genome shotgun (WGS) entry which is preliminary data.</text>
</comment>
<dbReference type="EMBL" id="LGKO01000006">
    <property type="protein sequence ID" value="KPL82126.1"/>
    <property type="molecule type" value="Genomic_DNA"/>
</dbReference>
<sequence length="63" mass="5977">MAVGAGFVVVGAGFVVVGAGSVVVGAGSEPAPTVTSSGASVMITMPCTWFGMTTNASNTIPAT</sequence>
<proteinExistence type="predicted"/>
<evidence type="ECO:0000313" key="2">
    <source>
        <dbReference type="Proteomes" id="UP000050544"/>
    </source>
</evidence>
<dbReference type="Proteomes" id="UP000050544">
    <property type="component" value="Unassembled WGS sequence"/>
</dbReference>
<keyword evidence="2" id="KW-1185">Reference proteome</keyword>
<gene>
    <name evidence="1" type="ORF">SE15_13620</name>
</gene>
<reference evidence="1 2" key="1">
    <citation type="submission" date="2015-07" db="EMBL/GenBank/DDBJ databases">
        <title>Whole genome sequence of Thermanaerothrix daxensis DSM 23592.</title>
        <authorList>
            <person name="Hemp J."/>
            <person name="Ward L.M."/>
            <person name="Pace L.A."/>
            <person name="Fischer W.W."/>
        </authorList>
    </citation>
    <scope>NUCLEOTIDE SEQUENCE [LARGE SCALE GENOMIC DNA]</scope>
    <source>
        <strain evidence="1 2">GNS-1</strain>
    </source>
</reference>
<dbReference type="AlphaFoldDB" id="A0A0P6XFT7"/>
<organism evidence="1 2">
    <name type="scientific">Thermanaerothrix daxensis</name>
    <dbReference type="NCBI Taxonomy" id="869279"/>
    <lineage>
        <taxon>Bacteria</taxon>
        <taxon>Bacillati</taxon>
        <taxon>Chloroflexota</taxon>
        <taxon>Anaerolineae</taxon>
        <taxon>Anaerolineales</taxon>
        <taxon>Anaerolineaceae</taxon>
        <taxon>Thermanaerothrix</taxon>
    </lineage>
</organism>
<evidence type="ECO:0000313" key="1">
    <source>
        <dbReference type="EMBL" id="KPL82126.1"/>
    </source>
</evidence>
<accession>A0A0P6XFT7</accession>